<dbReference type="AlphaFoldDB" id="A0A2H3B447"/>
<gene>
    <name evidence="1" type="ORF">ARMSODRAFT_430889</name>
</gene>
<keyword evidence="2" id="KW-1185">Reference proteome</keyword>
<sequence>MSIFRCRPIYIRRRLQGGPIHPCFTQHDSSFVSTDWLHQRGLLDNVQHNLLLQCIGPVGSFVFLMPFQPVELPSFDVSLGRDVFAYYNEVLASTAVTTDSEQCADDMDVDVTLPFVSRNDDPSEMMDIFQLLDRDYPVDDTSIACCSEDAFASGEGIPSSPLASGRGHCFSAENGDLAAGSELPSSSGRGTGFAVSVIHGMLFGRALTGSRSLVFTSDRGSLLYSAGLHGLSLSQDCTVVECQYALLAHMLMGCFYLH</sequence>
<dbReference type="EMBL" id="KZ293444">
    <property type="protein sequence ID" value="PBK65645.1"/>
    <property type="molecule type" value="Genomic_DNA"/>
</dbReference>
<reference evidence="2" key="1">
    <citation type="journal article" date="2017" name="Nat. Ecol. Evol.">
        <title>Genome expansion and lineage-specific genetic innovations in the forest pathogenic fungi Armillaria.</title>
        <authorList>
            <person name="Sipos G."/>
            <person name="Prasanna A.N."/>
            <person name="Walter M.C."/>
            <person name="O'Connor E."/>
            <person name="Balint B."/>
            <person name="Krizsan K."/>
            <person name="Kiss B."/>
            <person name="Hess J."/>
            <person name="Varga T."/>
            <person name="Slot J."/>
            <person name="Riley R."/>
            <person name="Boka B."/>
            <person name="Rigling D."/>
            <person name="Barry K."/>
            <person name="Lee J."/>
            <person name="Mihaltcheva S."/>
            <person name="LaButti K."/>
            <person name="Lipzen A."/>
            <person name="Waldron R."/>
            <person name="Moloney N.M."/>
            <person name="Sperisen C."/>
            <person name="Kredics L."/>
            <person name="Vagvoelgyi C."/>
            <person name="Patrignani A."/>
            <person name="Fitzpatrick D."/>
            <person name="Nagy I."/>
            <person name="Doyle S."/>
            <person name="Anderson J.B."/>
            <person name="Grigoriev I.V."/>
            <person name="Gueldener U."/>
            <person name="Muensterkoetter M."/>
            <person name="Nagy L.G."/>
        </authorList>
    </citation>
    <scope>NUCLEOTIDE SEQUENCE [LARGE SCALE GENOMIC DNA]</scope>
    <source>
        <strain evidence="2">28-4</strain>
    </source>
</reference>
<accession>A0A2H3B447</accession>
<organism evidence="1 2">
    <name type="scientific">Armillaria solidipes</name>
    <dbReference type="NCBI Taxonomy" id="1076256"/>
    <lineage>
        <taxon>Eukaryota</taxon>
        <taxon>Fungi</taxon>
        <taxon>Dikarya</taxon>
        <taxon>Basidiomycota</taxon>
        <taxon>Agaricomycotina</taxon>
        <taxon>Agaricomycetes</taxon>
        <taxon>Agaricomycetidae</taxon>
        <taxon>Agaricales</taxon>
        <taxon>Marasmiineae</taxon>
        <taxon>Physalacriaceae</taxon>
        <taxon>Armillaria</taxon>
    </lineage>
</organism>
<evidence type="ECO:0000313" key="1">
    <source>
        <dbReference type="EMBL" id="PBK65645.1"/>
    </source>
</evidence>
<proteinExistence type="predicted"/>
<name>A0A2H3B447_9AGAR</name>
<evidence type="ECO:0000313" key="2">
    <source>
        <dbReference type="Proteomes" id="UP000218334"/>
    </source>
</evidence>
<protein>
    <submittedName>
        <fullName evidence="1">Uncharacterized protein</fullName>
    </submittedName>
</protein>
<dbReference type="Proteomes" id="UP000218334">
    <property type="component" value="Unassembled WGS sequence"/>
</dbReference>